<evidence type="ECO:0000256" key="3">
    <source>
        <dbReference type="ARBA" id="ARBA00022723"/>
    </source>
</evidence>
<dbReference type="EC" id="1.15.1.1" evidence="2"/>
<evidence type="ECO:0000256" key="2">
    <source>
        <dbReference type="ARBA" id="ARBA00012682"/>
    </source>
</evidence>
<dbReference type="InterPro" id="IPR019833">
    <property type="entry name" value="Mn/Fe_SOD_BS"/>
</dbReference>
<name>A0A0D2MVT4_9CHLO</name>
<gene>
    <name evidence="6" type="ORF">MNEG_1333</name>
</gene>
<dbReference type="RefSeq" id="XP_013905634.1">
    <property type="nucleotide sequence ID" value="XM_014050180.1"/>
</dbReference>
<organism evidence="6 7">
    <name type="scientific">Monoraphidium neglectum</name>
    <dbReference type="NCBI Taxonomy" id="145388"/>
    <lineage>
        <taxon>Eukaryota</taxon>
        <taxon>Viridiplantae</taxon>
        <taxon>Chlorophyta</taxon>
        <taxon>core chlorophytes</taxon>
        <taxon>Chlorophyceae</taxon>
        <taxon>CS clade</taxon>
        <taxon>Sphaeropleales</taxon>
        <taxon>Selenastraceae</taxon>
        <taxon>Monoraphidium</taxon>
    </lineage>
</organism>
<comment type="similarity">
    <text evidence="1">Belongs to the iron/manganese superoxide dismutase family.</text>
</comment>
<dbReference type="OrthoDB" id="239262at2759"/>
<evidence type="ECO:0000259" key="5">
    <source>
        <dbReference type="Pfam" id="PF02777"/>
    </source>
</evidence>
<dbReference type="GeneID" id="25730781"/>
<dbReference type="GO" id="GO:0004784">
    <property type="term" value="F:superoxide dismutase activity"/>
    <property type="evidence" value="ECO:0007669"/>
    <property type="project" value="UniProtKB-EC"/>
</dbReference>
<dbReference type="InterPro" id="IPR036314">
    <property type="entry name" value="SOD_C_sf"/>
</dbReference>
<dbReference type="Gene3D" id="3.55.40.20">
    <property type="entry name" value="Iron/manganese superoxide dismutase, C-terminal domain"/>
    <property type="match status" value="1"/>
</dbReference>
<dbReference type="STRING" id="145388.A0A0D2MVT4"/>
<feature type="domain" description="Manganese/iron superoxide dismutase C-terminal" evidence="5">
    <location>
        <begin position="12"/>
        <end position="116"/>
    </location>
</feature>
<reference evidence="6 7" key="1">
    <citation type="journal article" date="2013" name="BMC Genomics">
        <title>Reconstruction of the lipid metabolism for the microalga Monoraphidium neglectum from its genome sequence reveals characteristics suitable for biofuel production.</title>
        <authorList>
            <person name="Bogen C."/>
            <person name="Al-Dilaimi A."/>
            <person name="Albersmeier A."/>
            <person name="Wichmann J."/>
            <person name="Grundmann M."/>
            <person name="Rupp O."/>
            <person name="Lauersen K.J."/>
            <person name="Blifernez-Klassen O."/>
            <person name="Kalinowski J."/>
            <person name="Goesmann A."/>
            <person name="Mussgnug J.H."/>
            <person name="Kruse O."/>
        </authorList>
    </citation>
    <scope>NUCLEOTIDE SEQUENCE [LARGE SCALE GENOMIC DNA]</scope>
    <source>
        <strain evidence="6 7">SAG 48.87</strain>
    </source>
</reference>
<dbReference type="InterPro" id="IPR019832">
    <property type="entry name" value="Mn/Fe_SOD_C"/>
</dbReference>
<accession>A0A0D2MVT4</accession>
<dbReference type="EMBL" id="KK100350">
    <property type="protein sequence ID" value="KIZ06615.1"/>
    <property type="molecule type" value="Genomic_DNA"/>
</dbReference>
<dbReference type="PANTHER" id="PTHR43595">
    <property type="entry name" value="37S RIBOSOMAL PROTEIN S26, MITOCHONDRIAL"/>
    <property type="match status" value="1"/>
</dbReference>
<evidence type="ECO:0000313" key="7">
    <source>
        <dbReference type="Proteomes" id="UP000054498"/>
    </source>
</evidence>
<evidence type="ECO:0000256" key="1">
    <source>
        <dbReference type="ARBA" id="ARBA00008714"/>
    </source>
</evidence>
<keyword evidence="3" id="KW-0479">Metal-binding</keyword>
<dbReference type="GO" id="GO:0005737">
    <property type="term" value="C:cytoplasm"/>
    <property type="evidence" value="ECO:0007669"/>
    <property type="project" value="TreeGrafter"/>
</dbReference>
<evidence type="ECO:0000256" key="4">
    <source>
        <dbReference type="ARBA" id="ARBA00023002"/>
    </source>
</evidence>
<dbReference type="Pfam" id="PF02777">
    <property type="entry name" value="Sod_Fe_C"/>
    <property type="match status" value="1"/>
</dbReference>
<dbReference type="SUPFAM" id="SSF54719">
    <property type="entry name" value="Fe,Mn superoxide dismutase (SOD), C-terminal domain"/>
    <property type="match status" value="1"/>
</dbReference>
<dbReference type="PROSITE" id="PS00088">
    <property type="entry name" value="SOD_MN"/>
    <property type="match status" value="1"/>
</dbReference>
<proteinExistence type="inferred from homology"/>
<dbReference type="Proteomes" id="UP000054498">
    <property type="component" value="Unassembled WGS sequence"/>
</dbReference>
<dbReference type="InterPro" id="IPR001189">
    <property type="entry name" value="Mn/Fe_SOD"/>
</dbReference>
<evidence type="ECO:0000313" key="6">
    <source>
        <dbReference type="EMBL" id="KIZ06615.1"/>
    </source>
</evidence>
<dbReference type="PRINTS" id="PR01703">
    <property type="entry name" value="MNSODISMTASE"/>
</dbReference>
<dbReference type="KEGG" id="mng:MNEG_1333"/>
<keyword evidence="4 6" id="KW-0560">Oxidoreductase</keyword>
<sequence>MAAEPEFRGPTSAELNAAISASFGSMDGLMEAFGRAAAGRFGSGWVWLGVKPDGQLAITSTANEDNPLMSLEGVEPMIPILGLDVWEHAYYLKYHQRRHEYVDAWWNVVDWVKVSAHYTAAKEGKAFED</sequence>
<protein>
    <recommendedName>
        <fullName evidence="2">superoxide dismutase</fullName>
        <ecNumber evidence="2">1.15.1.1</ecNumber>
    </recommendedName>
</protein>
<dbReference type="PANTHER" id="PTHR43595:SF2">
    <property type="entry name" value="SMALL RIBOSOMAL SUBUNIT PROTEIN MS42"/>
    <property type="match status" value="1"/>
</dbReference>
<dbReference type="AlphaFoldDB" id="A0A0D2MVT4"/>
<keyword evidence="7" id="KW-1185">Reference proteome</keyword>
<dbReference type="GO" id="GO:0046872">
    <property type="term" value="F:metal ion binding"/>
    <property type="evidence" value="ECO:0007669"/>
    <property type="project" value="UniProtKB-KW"/>
</dbReference>